<feature type="transmembrane region" description="Helical" evidence="5">
    <location>
        <begin position="7"/>
        <end position="34"/>
    </location>
</feature>
<evidence type="ECO:0000256" key="1">
    <source>
        <dbReference type="ARBA" id="ARBA00004370"/>
    </source>
</evidence>
<feature type="transmembrane region" description="Helical" evidence="5">
    <location>
        <begin position="121"/>
        <end position="141"/>
    </location>
</feature>
<evidence type="ECO:0000313" key="6">
    <source>
        <dbReference type="EMBL" id="MCL6740874.1"/>
    </source>
</evidence>
<reference evidence="6" key="1">
    <citation type="submission" date="2022-05" db="EMBL/GenBank/DDBJ databases">
        <authorList>
            <person name="Jo J.-H."/>
            <person name="Im W.-T."/>
        </authorList>
    </citation>
    <scope>NUCLEOTIDE SEQUENCE</scope>
    <source>
        <strain evidence="6">RB56-2</strain>
    </source>
</reference>
<feature type="transmembrane region" description="Helical" evidence="5">
    <location>
        <begin position="46"/>
        <end position="64"/>
    </location>
</feature>
<accession>A0ABT0S902</accession>
<name>A0ABT0S902_9SPHN</name>
<keyword evidence="7" id="KW-1185">Reference proteome</keyword>
<keyword evidence="3 5" id="KW-1133">Transmembrane helix</keyword>
<evidence type="ECO:0000256" key="3">
    <source>
        <dbReference type="ARBA" id="ARBA00022989"/>
    </source>
</evidence>
<sequence length="171" mass="17976">MTRDQKIVATGAATGVATMLAALAALSAIMAGIAAEATAGERLAFAARWIALGALPLAMMIASVGNERFGSEAIDPTAGKESQAMIVNGRVCENTLQQYLLFIVANLALAASLGGDRLGVIAAAAIVFVIARFVFWIGYRIRPIYRAPGFSSTFYLNVVLFGYAAWAAWRG</sequence>
<evidence type="ECO:0000313" key="7">
    <source>
        <dbReference type="Proteomes" id="UP001165383"/>
    </source>
</evidence>
<dbReference type="SUPFAM" id="SSF161084">
    <property type="entry name" value="MAPEG domain-like"/>
    <property type="match status" value="1"/>
</dbReference>
<comment type="subcellular location">
    <subcellularLocation>
        <location evidence="1">Membrane</location>
    </subcellularLocation>
</comment>
<comment type="caution">
    <text evidence="6">The sequence shown here is derived from an EMBL/GenBank/DDBJ whole genome shotgun (WGS) entry which is preliminary data.</text>
</comment>
<dbReference type="InterPro" id="IPR001129">
    <property type="entry name" value="Membr-assoc_MAPEG"/>
</dbReference>
<dbReference type="PANTHER" id="PTHR31004">
    <property type="entry name" value="TRANSMEMBRANE PROTEIN 79"/>
    <property type="match status" value="1"/>
</dbReference>
<dbReference type="InterPro" id="IPR023352">
    <property type="entry name" value="MAPEG-like_dom_sf"/>
</dbReference>
<evidence type="ECO:0000256" key="5">
    <source>
        <dbReference type="SAM" id="Phobius"/>
    </source>
</evidence>
<keyword evidence="4 5" id="KW-0472">Membrane</keyword>
<keyword evidence="2 5" id="KW-0812">Transmembrane</keyword>
<evidence type="ECO:0000256" key="4">
    <source>
        <dbReference type="ARBA" id="ARBA00023136"/>
    </source>
</evidence>
<evidence type="ECO:0000256" key="2">
    <source>
        <dbReference type="ARBA" id="ARBA00022692"/>
    </source>
</evidence>
<dbReference type="RefSeq" id="WP_249915283.1">
    <property type="nucleotide sequence ID" value="NZ_JAMGBB010000001.1"/>
</dbReference>
<protein>
    <submittedName>
        <fullName evidence="6">MAPEG family protein</fullName>
    </submittedName>
</protein>
<feature type="transmembrane region" description="Helical" evidence="5">
    <location>
        <begin position="99"/>
        <end position="115"/>
    </location>
</feature>
<dbReference type="EMBL" id="JAMGBB010000001">
    <property type="protein sequence ID" value="MCL6740874.1"/>
    <property type="molecule type" value="Genomic_DNA"/>
</dbReference>
<gene>
    <name evidence="6" type="ORF">LZ518_06990</name>
</gene>
<dbReference type="Pfam" id="PF01124">
    <property type="entry name" value="MAPEG"/>
    <property type="match status" value="1"/>
</dbReference>
<feature type="transmembrane region" description="Helical" evidence="5">
    <location>
        <begin position="153"/>
        <end position="169"/>
    </location>
</feature>
<dbReference type="PANTHER" id="PTHR31004:SF1">
    <property type="entry name" value="TRANSMEMBRANE PROTEIN 79"/>
    <property type="match status" value="1"/>
</dbReference>
<dbReference type="Gene3D" id="1.20.120.550">
    <property type="entry name" value="Membrane associated eicosanoid/glutathione metabolism-like domain"/>
    <property type="match status" value="1"/>
</dbReference>
<dbReference type="Proteomes" id="UP001165383">
    <property type="component" value="Unassembled WGS sequence"/>
</dbReference>
<organism evidence="6 7">
    <name type="scientific">Sphingomonas brevis</name>
    <dbReference type="NCBI Taxonomy" id="2908206"/>
    <lineage>
        <taxon>Bacteria</taxon>
        <taxon>Pseudomonadati</taxon>
        <taxon>Pseudomonadota</taxon>
        <taxon>Alphaproteobacteria</taxon>
        <taxon>Sphingomonadales</taxon>
        <taxon>Sphingomonadaceae</taxon>
        <taxon>Sphingomonas</taxon>
    </lineage>
</organism>
<proteinExistence type="predicted"/>